<protein>
    <recommendedName>
        <fullName evidence="5">Reverse transcriptase domain-containing protein</fullName>
    </recommendedName>
</protein>
<gene>
    <name evidence="3" type="ORF">RHSIM_Rhsim07G0138700</name>
</gene>
<evidence type="ECO:0000313" key="3">
    <source>
        <dbReference type="EMBL" id="KAF7139221.1"/>
    </source>
</evidence>
<dbReference type="SUPFAM" id="SSF53098">
    <property type="entry name" value="Ribonuclease H-like"/>
    <property type="match status" value="1"/>
</dbReference>
<dbReference type="PANTHER" id="PTHR46890:SF48">
    <property type="entry name" value="RNA-DIRECTED DNA POLYMERASE"/>
    <property type="match status" value="1"/>
</dbReference>
<accession>A0A834LK01</accession>
<evidence type="ECO:0000313" key="4">
    <source>
        <dbReference type="Proteomes" id="UP000626092"/>
    </source>
</evidence>
<dbReference type="AlphaFoldDB" id="A0A834LK01"/>
<dbReference type="Proteomes" id="UP000626092">
    <property type="component" value="Unassembled WGS sequence"/>
</dbReference>
<comment type="caution">
    <text evidence="3">The sequence shown here is derived from an EMBL/GenBank/DDBJ whole genome shotgun (WGS) entry which is preliminary data.</text>
</comment>
<dbReference type="InterPro" id="IPR052343">
    <property type="entry name" value="Retrotransposon-Effector_Assoc"/>
</dbReference>
<dbReference type="Pfam" id="PF13456">
    <property type="entry name" value="RVT_3"/>
    <property type="match status" value="1"/>
</dbReference>
<dbReference type="InterPro" id="IPR044730">
    <property type="entry name" value="RNase_H-like_dom_plant"/>
</dbReference>
<dbReference type="InterPro" id="IPR012337">
    <property type="entry name" value="RNaseH-like_sf"/>
</dbReference>
<keyword evidence="4" id="KW-1185">Reference proteome</keyword>
<feature type="domain" description="Reverse transcriptase" evidence="1">
    <location>
        <begin position="124"/>
        <end position="241"/>
    </location>
</feature>
<sequence length="430" mass="48130">MGVTQLLDQLPWFIMSQSHMLDLSQSVICQNYTTVNRAEALSVVENCISSEMNERLIKDVSVEEIKKAAFDLGSLKAPGPDGYPSFFFQSYWEKVGEGVCQAVQRFFNNGFLLKELNQTNIVLIPKVSFPETLGQYRPISLCNFAMKVITKVMANRLKGILQHIISPNQSAFVIGRQIQDNVIVAHEAFHFLKMKKKGCDGFLALKLDFNKAYDRVEWDFVEALLLKMGFHERWVKTVRRVFEGLKESREARVPLMIHMDNLADADNSQWRAPNQGRIKINCDVAIRKNGQEAACAAVVRNWVGKLIDGHVISAKVTSSLQGELLAIRLACAMANSLGLLEVEIESDNQMAIKLSASELVPPWEVGAVVQDIRLLSQSGGFSFKWVKREANGLAHLVASYSLRSLLPRNWVASPPAFVDSILMSECLSPL</sequence>
<evidence type="ECO:0000259" key="2">
    <source>
        <dbReference type="Pfam" id="PF13456"/>
    </source>
</evidence>
<dbReference type="Pfam" id="PF00078">
    <property type="entry name" value="RVT_1"/>
    <property type="match status" value="1"/>
</dbReference>
<evidence type="ECO:0008006" key="5">
    <source>
        <dbReference type="Google" id="ProtNLM"/>
    </source>
</evidence>
<feature type="domain" description="RNase H type-1" evidence="2">
    <location>
        <begin position="281"/>
        <end position="400"/>
    </location>
</feature>
<dbReference type="GO" id="GO:0003676">
    <property type="term" value="F:nucleic acid binding"/>
    <property type="evidence" value="ECO:0007669"/>
    <property type="project" value="InterPro"/>
</dbReference>
<dbReference type="SUPFAM" id="SSF56672">
    <property type="entry name" value="DNA/RNA polymerases"/>
    <property type="match status" value="1"/>
</dbReference>
<evidence type="ECO:0000259" key="1">
    <source>
        <dbReference type="Pfam" id="PF00078"/>
    </source>
</evidence>
<dbReference type="Gene3D" id="3.30.420.10">
    <property type="entry name" value="Ribonuclease H-like superfamily/Ribonuclease H"/>
    <property type="match status" value="1"/>
</dbReference>
<dbReference type="PANTHER" id="PTHR46890">
    <property type="entry name" value="NON-LTR RETROLELEMENT REVERSE TRANSCRIPTASE-LIKE PROTEIN-RELATED"/>
    <property type="match status" value="1"/>
</dbReference>
<dbReference type="InterPro" id="IPR002156">
    <property type="entry name" value="RNaseH_domain"/>
</dbReference>
<dbReference type="CDD" id="cd06222">
    <property type="entry name" value="RNase_H_like"/>
    <property type="match status" value="1"/>
</dbReference>
<reference evidence="3" key="1">
    <citation type="submission" date="2019-11" db="EMBL/GenBank/DDBJ databases">
        <authorList>
            <person name="Liu Y."/>
            <person name="Hou J."/>
            <person name="Li T.-Q."/>
            <person name="Guan C.-H."/>
            <person name="Wu X."/>
            <person name="Wu H.-Z."/>
            <person name="Ling F."/>
            <person name="Zhang R."/>
            <person name="Shi X.-G."/>
            <person name="Ren J.-P."/>
            <person name="Chen E.-F."/>
            <person name="Sun J.-M."/>
        </authorList>
    </citation>
    <scope>NUCLEOTIDE SEQUENCE</scope>
    <source>
        <strain evidence="3">Adult_tree_wgs_1</strain>
        <tissue evidence="3">Leaves</tissue>
    </source>
</reference>
<dbReference type="InterPro" id="IPR000477">
    <property type="entry name" value="RT_dom"/>
</dbReference>
<dbReference type="EMBL" id="WJXA01000007">
    <property type="protein sequence ID" value="KAF7139221.1"/>
    <property type="molecule type" value="Genomic_DNA"/>
</dbReference>
<organism evidence="3 4">
    <name type="scientific">Rhododendron simsii</name>
    <name type="common">Sims's rhododendron</name>
    <dbReference type="NCBI Taxonomy" id="118357"/>
    <lineage>
        <taxon>Eukaryota</taxon>
        <taxon>Viridiplantae</taxon>
        <taxon>Streptophyta</taxon>
        <taxon>Embryophyta</taxon>
        <taxon>Tracheophyta</taxon>
        <taxon>Spermatophyta</taxon>
        <taxon>Magnoliopsida</taxon>
        <taxon>eudicotyledons</taxon>
        <taxon>Gunneridae</taxon>
        <taxon>Pentapetalae</taxon>
        <taxon>asterids</taxon>
        <taxon>Ericales</taxon>
        <taxon>Ericaceae</taxon>
        <taxon>Ericoideae</taxon>
        <taxon>Rhodoreae</taxon>
        <taxon>Rhododendron</taxon>
    </lineage>
</organism>
<dbReference type="OrthoDB" id="1751471at2759"/>
<dbReference type="InterPro" id="IPR036397">
    <property type="entry name" value="RNaseH_sf"/>
</dbReference>
<proteinExistence type="predicted"/>
<dbReference type="GO" id="GO:0004523">
    <property type="term" value="F:RNA-DNA hybrid ribonuclease activity"/>
    <property type="evidence" value="ECO:0007669"/>
    <property type="project" value="InterPro"/>
</dbReference>
<dbReference type="CDD" id="cd01650">
    <property type="entry name" value="RT_nLTR_like"/>
    <property type="match status" value="1"/>
</dbReference>
<dbReference type="InterPro" id="IPR043502">
    <property type="entry name" value="DNA/RNA_pol_sf"/>
</dbReference>
<name>A0A834LK01_RHOSS</name>